<dbReference type="SUPFAM" id="SSF51905">
    <property type="entry name" value="FAD/NAD(P)-binding domain"/>
    <property type="match status" value="1"/>
</dbReference>
<dbReference type="Gene3D" id="3.50.50.60">
    <property type="entry name" value="FAD/NAD(P)-binding domain"/>
    <property type="match status" value="1"/>
</dbReference>
<evidence type="ECO:0000256" key="1">
    <source>
        <dbReference type="ARBA" id="ARBA00023002"/>
    </source>
</evidence>
<dbReference type="Pfam" id="PF01266">
    <property type="entry name" value="DAO"/>
    <property type="match status" value="1"/>
</dbReference>
<dbReference type="Gene3D" id="3.30.9.10">
    <property type="entry name" value="D-Amino Acid Oxidase, subunit A, domain 2"/>
    <property type="match status" value="1"/>
</dbReference>
<evidence type="ECO:0000313" key="4">
    <source>
        <dbReference type="Proteomes" id="UP000624041"/>
    </source>
</evidence>
<keyword evidence="4" id="KW-1185">Reference proteome</keyword>
<dbReference type="GO" id="GO:0016491">
    <property type="term" value="F:oxidoreductase activity"/>
    <property type="evidence" value="ECO:0007669"/>
    <property type="project" value="UniProtKB-KW"/>
</dbReference>
<dbReference type="GO" id="GO:0005737">
    <property type="term" value="C:cytoplasm"/>
    <property type="evidence" value="ECO:0007669"/>
    <property type="project" value="TreeGrafter"/>
</dbReference>
<dbReference type="InterPro" id="IPR036188">
    <property type="entry name" value="FAD/NAD-bd_sf"/>
</dbReference>
<reference evidence="3" key="1">
    <citation type="journal article" date="2014" name="Int. J. Syst. Evol. Microbiol.">
        <title>Complete genome sequence of Corynebacterium casei LMG S-19264T (=DSM 44701T), isolated from a smear-ripened cheese.</title>
        <authorList>
            <consortium name="US DOE Joint Genome Institute (JGI-PGF)"/>
            <person name="Walter F."/>
            <person name="Albersmeier A."/>
            <person name="Kalinowski J."/>
            <person name="Ruckert C."/>
        </authorList>
    </citation>
    <scope>NUCLEOTIDE SEQUENCE</scope>
    <source>
        <strain evidence="3">JCM 17251</strain>
    </source>
</reference>
<dbReference type="Proteomes" id="UP000624041">
    <property type="component" value="Unassembled WGS sequence"/>
</dbReference>
<dbReference type="EMBL" id="BMOS01000016">
    <property type="protein sequence ID" value="GGN60080.1"/>
    <property type="molecule type" value="Genomic_DNA"/>
</dbReference>
<name>A0A917XZI1_9BACI</name>
<proteinExistence type="predicted"/>
<evidence type="ECO:0000313" key="3">
    <source>
        <dbReference type="EMBL" id="GGN60080.1"/>
    </source>
</evidence>
<dbReference type="SUPFAM" id="SSF54373">
    <property type="entry name" value="FAD-linked reductases, C-terminal domain"/>
    <property type="match status" value="1"/>
</dbReference>
<sequence length="366" mass="40641">MRIDKTHDVIIVGSGVVGSSIAYHLSERKKHSILLIDKGFPLSGTSGSTQAWVWVHSKVPSWYGELSLYSAELYPFLERKIGDVEYKRTGGIAPFFTEAEKEKALKLAEKQAEVGIDIEVLSRDEVLEKEPYLSPNIAGATFSKIDGNVNPFRLVELYIKSAKKNDVQTSFYNQVISIQKNGDIFHLETLKGTFKTKKLVIAGGPWSKELGEMLNVNIPIKQVRGQILITEPLQPFLKHTIGGVRQADNGEVLIGYSKEEVGYDRRTTLDIVQQTAKMAIDFIPHLRRANVVRSFAGIRVIPLDGFPIIGEIPEVEGAYIAAMHSGVTLSPLVGTLLTELLIDGETSIDLSRYSLERFNESNIKSI</sequence>
<accession>A0A917XZI1</accession>
<keyword evidence="1" id="KW-0560">Oxidoreductase</keyword>
<feature type="domain" description="FAD dependent oxidoreductase" evidence="2">
    <location>
        <begin position="8"/>
        <end position="340"/>
    </location>
</feature>
<dbReference type="InterPro" id="IPR006076">
    <property type="entry name" value="FAD-dep_OxRdtase"/>
</dbReference>
<dbReference type="PANTHER" id="PTHR13847:SF287">
    <property type="entry name" value="FAD-DEPENDENT OXIDOREDUCTASE DOMAIN-CONTAINING PROTEIN 1"/>
    <property type="match status" value="1"/>
</dbReference>
<gene>
    <name evidence="3" type="ORF">GCM10007971_23830</name>
</gene>
<protein>
    <submittedName>
        <fullName evidence="3">FAD-dependent oxidoreductase</fullName>
    </submittedName>
</protein>
<reference evidence="3" key="2">
    <citation type="submission" date="2020-09" db="EMBL/GenBank/DDBJ databases">
        <authorList>
            <person name="Sun Q."/>
            <person name="Ohkuma M."/>
        </authorList>
    </citation>
    <scope>NUCLEOTIDE SEQUENCE</scope>
    <source>
        <strain evidence="3">JCM 17251</strain>
    </source>
</reference>
<dbReference type="PANTHER" id="PTHR13847">
    <property type="entry name" value="SARCOSINE DEHYDROGENASE-RELATED"/>
    <property type="match status" value="1"/>
</dbReference>
<evidence type="ECO:0000259" key="2">
    <source>
        <dbReference type="Pfam" id="PF01266"/>
    </source>
</evidence>
<dbReference type="AlphaFoldDB" id="A0A917XZI1"/>
<comment type="caution">
    <text evidence="3">The sequence shown here is derived from an EMBL/GenBank/DDBJ whole genome shotgun (WGS) entry which is preliminary data.</text>
</comment>
<organism evidence="3 4">
    <name type="scientific">Oceanobacillus indicireducens</name>
    <dbReference type="NCBI Taxonomy" id="1004261"/>
    <lineage>
        <taxon>Bacteria</taxon>
        <taxon>Bacillati</taxon>
        <taxon>Bacillota</taxon>
        <taxon>Bacilli</taxon>
        <taxon>Bacillales</taxon>
        <taxon>Bacillaceae</taxon>
        <taxon>Oceanobacillus</taxon>
    </lineage>
</organism>